<dbReference type="InterPro" id="IPR035979">
    <property type="entry name" value="RBD_domain_sf"/>
</dbReference>
<keyword evidence="1" id="KW-0862">Zinc</keyword>
<dbReference type="Pfam" id="PF00076">
    <property type="entry name" value="RRM_1"/>
    <property type="match status" value="1"/>
</dbReference>
<feature type="region of interest" description="Disordered" evidence="3">
    <location>
        <begin position="114"/>
        <end position="136"/>
    </location>
</feature>
<accession>A0A817TP64</accession>
<dbReference type="Gene3D" id="4.10.60.10">
    <property type="entry name" value="Zinc finger, CCHC-type"/>
    <property type="match status" value="1"/>
</dbReference>
<keyword evidence="1" id="KW-0479">Metal-binding</keyword>
<feature type="domain" description="RRM" evidence="4">
    <location>
        <begin position="40"/>
        <end position="111"/>
    </location>
</feature>
<feature type="compositionally biased region" description="Basic residues" evidence="3">
    <location>
        <begin position="1"/>
        <end position="10"/>
    </location>
</feature>
<evidence type="ECO:0000256" key="3">
    <source>
        <dbReference type="SAM" id="MobiDB-lite"/>
    </source>
</evidence>
<protein>
    <submittedName>
        <fullName evidence="6">Uncharacterized protein</fullName>
    </submittedName>
</protein>
<evidence type="ECO:0000256" key="2">
    <source>
        <dbReference type="PROSITE-ProRule" id="PRU00176"/>
    </source>
</evidence>
<evidence type="ECO:0000256" key="1">
    <source>
        <dbReference type="PROSITE-ProRule" id="PRU00047"/>
    </source>
</evidence>
<dbReference type="PANTHER" id="PTHR23147">
    <property type="entry name" value="SERINE/ARGININE RICH SPLICING FACTOR"/>
    <property type="match status" value="1"/>
</dbReference>
<comment type="caution">
    <text evidence="6">The sequence shown here is derived from an EMBL/GenBank/DDBJ whole genome shotgun (WGS) entry which is preliminary data.</text>
</comment>
<name>A0A817TP64_9BILA</name>
<dbReference type="Pfam" id="PF00098">
    <property type="entry name" value="zf-CCHC"/>
    <property type="match status" value="1"/>
</dbReference>
<keyword evidence="2" id="KW-0694">RNA-binding</keyword>
<feature type="domain" description="CCHC-type" evidence="5">
    <location>
        <begin position="144"/>
        <end position="158"/>
    </location>
</feature>
<sequence length="227" mass="26159">MPRSYSRSRSRSPVTSSYRRHSRSPRRNNNDQEEDDNNNSRLHVADLSLNCTKRQIEKAFEKWPISEVWHAQASCFAFVVLRNHDDVQPAINELDGRYIGDARVRVTLARPRIRASGGGGGARPRIRASGGGGGGRRYFDPNKRCYQCGGRGHFSRDCGSEQQNKKRSGNGYRSRSRERRYERSHSRSRSRSPRPRVIREYRRRSPPRSNYKSRDNGSGYFSSPPRT</sequence>
<dbReference type="PROSITE" id="PS50158">
    <property type="entry name" value="ZF_CCHC"/>
    <property type="match status" value="1"/>
</dbReference>
<dbReference type="EMBL" id="CAJNYT010000058">
    <property type="protein sequence ID" value="CAF3320733.1"/>
    <property type="molecule type" value="Genomic_DNA"/>
</dbReference>
<dbReference type="GO" id="GO:0008270">
    <property type="term" value="F:zinc ion binding"/>
    <property type="evidence" value="ECO:0007669"/>
    <property type="project" value="UniProtKB-KW"/>
</dbReference>
<dbReference type="PROSITE" id="PS50102">
    <property type="entry name" value="RRM"/>
    <property type="match status" value="1"/>
</dbReference>
<feature type="compositionally biased region" description="Basic residues" evidence="3">
    <location>
        <begin position="186"/>
        <end position="206"/>
    </location>
</feature>
<dbReference type="InterPro" id="IPR000504">
    <property type="entry name" value="RRM_dom"/>
</dbReference>
<dbReference type="InterPro" id="IPR001878">
    <property type="entry name" value="Znf_CCHC"/>
</dbReference>
<dbReference type="Proteomes" id="UP000663872">
    <property type="component" value="Unassembled WGS sequence"/>
</dbReference>
<feature type="region of interest" description="Disordered" evidence="3">
    <location>
        <begin position="1"/>
        <end position="41"/>
    </location>
</feature>
<reference evidence="6" key="1">
    <citation type="submission" date="2021-02" db="EMBL/GenBank/DDBJ databases">
        <authorList>
            <person name="Nowell W R."/>
        </authorList>
    </citation>
    <scope>NUCLEOTIDE SEQUENCE</scope>
</reference>
<dbReference type="AlphaFoldDB" id="A0A817TP64"/>
<gene>
    <name evidence="6" type="ORF">GRG538_LOCUS2398</name>
</gene>
<feature type="region of interest" description="Disordered" evidence="3">
    <location>
        <begin position="154"/>
        <end position="227"/>
    </location>
</feature>
<evidence type="ECO:0000313" key="7">
    <source>
        <dbReference type="Proteomes" id="UP000663872"/>
    </source>
</evidence>
<proteinExistence type="predicted"/>
<evidence type="ECO:0000259" key="5">
    <source>
        <dbReference type="PROSITE" id="PS50158"/>
    </source>
</evidence>
<dbReference type="SMART" id="SM00360">
    <property type="entry name" value="RRM"/>
    <property type="match status" value="1"/>
</dbReference>
<dbReference type="SUPFAM" id="SSF54928">
    <property type="entry name" value="RNA-binding domain, RBD"/>
    <property type="match status" value="1"/>
</dbReference>
<dbReference type="InterPro" id="IPR050907">
    <property type="entry name" value="SRSF"/>
</dbReference>
<organism evidence="6 7">
    <name type="scientific">Rotaria socialis</name>
    <dbReference type="NCBI Taxonomy" id="392032"/>
    <lineage>
        <taxon>Eukaryota</taxon>
        <taxon>Metazoa</taxon>
        <taxon>Spiralia</taxon>
        <taxon>Gnathifera</taxon>
        <taxon>Rotifera</taxon>
        <taxon>Eurotatoria</taxon>
        <taxon>Bdelloidea</taxon>
        <taxon>Philodinida</taxon>
        <taxon>Philodinidae</taxon>
        <taxon>Rotaria</taxon>
    </lineage>
</organism>
<keyword evidence="1" id="KW-0863">Zinc-finger</keyword>
<dbReference type="SMART" id="SM00343">
    <property type="entry name" value="ZnF_C2HC"/>
    <property type="match status" value="1"/>
</dbReference>
<dbReference type="GO" id="GO:0003723">
    <property type="term" value="F:RNA binding"/>
    <property type="evidence" value="ECO:0007669"/>
    <property type="project" value="UniProtKB-UniRule"/>
</dbReference>
<dbReference type="InterPro" id="IPR012677">
    <property type="entry name" value="Nucleotide-bd_a/b_plait_sf"/>
</dbReference>
<evidence type="ECO:0000259" key="4">
    <source>
        <dbReference type="PROSITE" id="PS50102"/>
    </source>
</evidence>
<dbReference type="InterPro" id="IPR036875">
    <property type="entry name" value="Znf_CCHC_sf"/>
</dbReference>
<dbReference type="SUPFAM" id="SSF57756">
    <property type="entry name" value="Retrovirus zinc finger-like domains"/>
    <property type="match status" value="1"/>
</dbReference>
<evidence type="ECO:0000313" key="6">
    <source>
        <dbReference type="EMBL" id="CAF3320733.1"/>
    </source>
</evidence>
<dbReference type="Gene3D" id="3.30.70.330">
    <property type="match status" value="1"/>
</dbReference>